<evidence type="ECO:0000313" key="16">
    <source>
        <dbReference type="Proteomes" id="UP000095209"/>
    </source>
</evidence>
<evidence type="ECO:0000256" key="1">
    <source>
        <dbReference type="ARBA" id="ARBA00004496"/>
    </source>
</evidence>
<dbReference type="NCBIfam" id="NF008692">
    <property type="entry name" value="PRK11713.1-5"/>
    <property type="match status" value="1"/>
</dbReference>
<evidence type="ECO:0000256" key="4">
    <source>
        <dbReference type="ARBA" id="ARBA00013673"/>
    </source>
</evidence>
<dbReference type="GO" id="GO:0070475">
    <property type="term" value="P:rRNA base methylation"/>
    <property type="evidence" value="ECO:0007669"/>
    <property type="project" value="TreeGrafter"/>
</dbReference>
<dbReference type="InterPro" id="IPR029026">
    <property type="entry name" value="tRNA_m1G_MTases_N"/>
</dbReference>
<dbReference type="STRING" id="1305675.BFG57_11680"/>
<dbReference type="InterPro" id="IPR015947">
    <property type="entry name" value="PUA-like_sf"/>
</dbReference>
<name>A0A1E5LHX8_9BACI</name>
<sequence>MQRYFIDSSQINNTVISITGDDAHHISRVMRMGVNEEVICCNEKGKSYLCVIEAIEGNVIVLNIKEELSEDKELPVHVTIAQGMPKADKLEYIVQKGTELGANGFLPFFASRSIVKWDEKKGRKKQERLRKIAKEAAEQSHRQTVPVVNEPASFNKMLSFANEADVKIVAYEEDAKIGESSNLANALKDVNKDDKIVLVVGPEGGLTEDEVAQLKSEGFITCAFGPRILRTETAPLYFLSAVSYQIELLR</sequence>
<feature type="domain" description="Ribosomal RNA small subunit methyltransferase E PUA-like" evidence="14">
    <location>
        <begin position="18"/>
        <end position="58"/>
    </location>
</feature>
<evidence type="ECO:0000256" key="6">
    <source>
        <dbReference type="ARBA" id="ARBA00022552"/>
    </source>
</evidence>
<dbReference type="InterPro" id="IPR046886">
    <property type="entry name" value="RsmE_MTase_dom"/>
</dbReference>
<dbReference type="RefSeq" id="WP_069716269.1">
    <property type="nucleotide sequence ID" value="NZ_MJEH01000010.1"/>
</dbReference>
<feature type="domain" description="Ribosomal RNA small subunit methyltransferase E methyltransferase" evidence="13">
    <location>
        <begin position="72"/>
        <end position="242"/>
    </location>
</feature>
<dbReference type="AlphaFoldDB" id="A0A1E5LHX8"/>
<comment type="catalytic activity">
    <reaction evidence="11 12">
        <text>uridine(1498) in 16S rRNA + S-adenosyl-L-methionine = N(3)-methyluridine(1498) in 16S rRNA + S-adenosyl-L-homocysteine + H(+)</text>
        <dbReference type="Rhea" id="RHEA:42920"/>
        <dbReference type="Rhea" id="RHEA-COMP:10283"/>
        <dbReference type="Rhea" id="RHEA-COMP:10284"/>
        <dbReference type="ChEBI" id="CHEBI:15378"/>
        <dbReference type="ChEBI" id="CHEBI:57856"/>
        <dbReference type="ChEBI" id="CHEBI:59789"/>
        <dbReference type="ChEBI" id="CHEBI:65315"/>
        <dbReference type="ChEBI" id="CHEBI:74502"/>
        <dbReference type="EC" id="2.1.1.193"/>
    </reaction>
</comment>
<dbReference type="Pfam" id="PF20260">
    <property type="entry name" value="PUA_4"/>
    <property type="match status" value="1"/>
</dbReference>
<keyword evidence="7 12" id="KW-0489">Methyltransferase</keyword>
<accession>A0A1E5LHX8</accession>
<dbReference type="SUPFAM" id="SSF88697">
    <property type="entry name" value="PUA domain-like"/>
    <property type="match status" value="1"/>
</dbReference>
<protein>
    <recommendedName>
        <fullName evidence="4 12">Ribosomal RNA small subunit methyltransferase E</fullName>
        <ecNumber evidence="3 12">2.1.1.193</ecNumber>
    </recommendedName>
</protein>
<keyword evidence="8 12" id="KW-0808">Transferase</keyword>
<evidence type="ECO:0000256" key="12">
    <source>
        <dbReference type="PIRNR" id="PIRNR015601"/>
    </source>
</evidence>
<keyword evidence="6 12" id="KW-0698">rRNA processing</keyword>
<evidence type="ECO:0000259" key="14">
    <source>
        <dbReference type="Pfam" id="PF20260"/>
    </source>
</evidence>
<evidence type="ECO:0000313" key="15">
    <source>
        <dbReference type="EMBL" id="OEH93694.1"/>
    </source>
</evidence>
<evidence type="ECO:0000256" key="10">
    <source>
        <dbReference type="ARBA" id="ARBA00025699"/>
    </source>
</evidence>
<keyword evidence="16" id="KW-1185">Reference proteome</keyword>
<dbReference type="Gene3D" id="2.40.240.20">
    <property type="entry name" value="Hypothetical PUA domain-like, domain 1"/>
    <property type="match status" value="1"/>
</dbReference>
<dbReference type="Proteomes" id="UP000095209">
    <property type="component" value="Unassembled WGS sequence"/>
</dbReference>
<evidence type="ECO:0000259" key="13">
    <source>
        <dbReference type="Pfam" id="PF04452"/>
    </source>
</evidence>
<dbReference type="GO" id="GO:0070042">
    <property type="term" value="F:rRNA (uridine-N3-)-methyltransferase activity"/>
    <property type="evidence" value="ECO:0007669"/>
    <property type="project" value="TreeGrafter"/>
</dbReference>
<dbReference type="PANTHER" id="PTHR30027:SF3">
    <property type="entry name" value="16S RRNA (URACIL(1498)-N(3))-METHYLTRANSFERASE"/>
    <property type="match status" value="1"/>
</dbReference>
<evidence type="ECO:0000256" key="5">
    <source>
        <dbReference type="ARBA" id="ARBA00022490"/>
    </source>
</evidence>
<keyword evidence="9 12" id="KW-0949">S-adenosyl-L-methionine</keyword>
<dbReference type="InterPro" id="IPR029028">
    <property type="entry name" value="Alpha/beta_knot_MTases"/>
</dbReference>
<comment type="similarity">
    <text evidence="2 12">Belongs to the RNA methyltransferase RsmE family.</text>
</comment>
<evidence type="ECO:0000256" key="7">
    <source>
        <dbReference type="ARBA" id="ARBA00022603"/>
    </source>
</evidence>
<dbReference type="NCBIfam" id="TIGR00046">
    <property type="entry name" value="RsmE family RNA methyltransferase"/>
    <property type="match status" value="1"/>
</dbReference>
<gene>
    <name evidence="15" type="ORF">BFG57_11680</name>
</gene>
<dbReference type="OrthoDB" id="9815641at2"/>
<proteinExistence type="inferred from homology"/>
<dbReference type="InterPro" id="IPR046887">
    <property type="entry name" value="RsmE_PUA-like"/>
</dbReference>
<comment type="function">
    <text evidence="10 12">Specifically methylates the N3 position of the uracil ring of uridine 1498 (m3U1498) in 16S rRNA. Acts on the fully assembled 30S ribosomal subunit.</text>
</comment>
<dbReference type="CDD" id="cd18084">
    <property type="entry name" value="RsmE-like"/>
    <property type="match status" value="1"/>
</dbReference>
<dbReference type="Pfam" id="PF04452">
    <property type="entry name" value="Methyltrans_RNA"/>
    <property type="match status" value="1"/>
</dbReference>
<dbReference type="SUPFAM" id="SSF75217">
    <property type="entry name" value="alpha/beta knot"/>
    <property type="match status" value="1"/>
</dbReference>
<comment type="caution">
    <text evidence="15">The sequence shown here is derived from an EMBL/GenBank/DDBJ whole genome shotgun (WGS) entry which is preliminary data.</text>
</comment>
<dbReference type="Gene3D" id="3.40.1280.10">
    <property type="match status" value="1"/>
</dbReference>
<dbReference type="PANTHER" id="PTHR30027">
    <property type="entry name" value="RIBOSOMAL RNA SMALL SUBUNIT METHYLTRANSFERASE E"/>
    <property type="match status" value="1"/>
</dbReference>
<dbReference type="EC" id="2.1.1.193" evidence="3 12"/>
<evidence type="ECO:0000256" key="9">
    <source>
        <dbReference type="ARBA" id="ARBA00022691"/>
    </source>
</evidence>
<dbReference type="InterPro" id="IPR006700">
    <property type="entry name" value="RsmE"/>
</dbReference>
<reference evidence="15 16" key="1">
    <citation type="submission" date="2016-08" db="EMBL/GenBank/DDBJ databases">
        <title>Genome of Bacillus solimangrovi GH2-4.</title>
        <authorList>
            <person name="Lim S."/>
            <person name="Kim B.-C."/>
        </authorList>
    </citation>
    <scope>NUCLEOTIDE SEQUENCE [LARGE SCALE GENOMIC DNA]</scope>
    <source>
        <strain evidence="15 16">GH2-4</strain>
    </source>
</reference>
<dbReference type="NCBIfam" id="NF008691">
    <property type="entry name" value="PRK11713.1-4"/>
    <property type="match status" value="1"/>
</dbReference>
<comment type="subcellular location">
    <subcellularLocation>
        <location evidence="1 12">Cytoplasm</location>
    </subcellularLocation>
</comment>
<dbReference type="EMBL" id="MJEH01000010">
    <property type="protein sequence ID" value="OEH93694.1"/>
    <property type="molecule type" value="Genomic_DNA"/>
</dbReference>
<dbReference type="GO" id="GO:0005737">
    <property type="term" value="C:cytoplasm"/>
    <property type="evidence" value="ECO:0007669"/>
    <property type="project" value="UniProtKB-SubCell"/>
</dbReference>
<evidence type="ECO:0000256" key="11">
    <source>
        <dbReference type="ARBA" id="ARBA00047944"/>
    </source>
</evidence>
<organism evidence="15 16">
    <name type="scientific">Bacillus solimangrovi</name>
    <dbReference type="NCBI Taxonomy" id="1305675"/>
    <lineage>
        <taxon>Bacteria</taxon>
        <taxon>Bacillati</taxon>
        <taxon>Bacillota</taxon>
        <taxon>Bacilli</taxon>
        <taxon>Bacillales</taxon>
        <taxon>Bacillaceae</taxon>
        <taxon>Bacillus</taxon>
    </lineage>
</organism>
<evidence type="ECO:0000256" key="3">
    <source>
        <dbReference type="ARBA" id="ARBA00012328"/>
    </source>
</evidence>
<dbReference type="PIRSF" id="PIRSF015601">
    <property type="entry name" value="MTase_slr0722"/>
    <property type="match status" value="1"/>
</dbReference>
<evidence type="ECO:0000256" key="8">
    <source>
        <dbReference type="ARBA" id="ARBA00022679"/>
    </source>
</evidence>
<keyword evidence="5 12" id="KW-0963">Cytoplasm</keyword>
<evidence type="ECO:0000256" key="2">
    <source>
        <dbReference type="ARBA" id="ARBA00005528"/>
    </source>
</evidence>